<dbReference type="Proteomes" id="UP001295684">
    <property type="component" value="Unassembled WGS sequence"/>
</dbReference>
<name>A0AAD1UQX5_EUPCR</name>
<gene>
    <name evidence="2" type="ORF">ECRASSUSDP1_LOCUS10644</name>
</gene>
<feature type="region of interest" description="Disordered" evidence="1">
    <location>
        <begin position="134"/>
        <end position="188"/>
    </location>
</feature>
<evidence type="ECO:0000313" key="2">
    <source>
        <dbReference type="EMBL" id="CAI2369345.1"/>
    </source>
</evidence>
<protein>
    <submittedName>
        <fullName evidence="2">Uncharacterized protein</fullName>
    </submittedName>
</protein>
<dbReference type="EMBL" id="CAMPGE010010497">
    <property type="protein sequence ID" value="CAI2369345.1"/>
    <property type="molecule type" value="Genomic_DNA"/>
</dbReference>
<dbReference type="AlphaFoldDB" id="A0AAD1UQX5"/>
<evidence type="ECO:0000256" key="1">
    <source>
        <dbReference type="SAM" id="MobiDB-lite"/>
    </source>
</evidence>
<reference evidence="2" key="1">
    <citation type="submission" date="2023-07" db="EMBL/GenBank/DDBJ databases">
        <authorList>
            <consortium name="AG Swart"/>
            <person name="Singh M."/>
            <person name="Singh A."/>
            <person name="Seah K."/>
            <person name="Emmerich C."/>
        </authorList>
    </citation>
    <scope>NUCLEOTIDE SEQUENCE</scope>
    <source>
        <strain evidence="2">DP1</strain>
    </source>
</reference>
<proteinExistence type="predicted"/>
<evidence type="ECO:0000313" key="3">
    <source>
        <dbReference type="Proteomes" id="UP001295684"/>
    </source>
</evidence>
<keyword evidence="3" id="KW-1185">Reference proteome</keyword>
<organism evidence="2 3">
    <name type="scientific">Euplotes crassus</name>
    <dbReference type="NCBI Taxonomy" id="5936"/>
    <lineage>
        <taxon>Eukaryota</taxon>
        <taxon>Sar</taxon>
        <taxon>Alveolata</taxon>
        <taxon>Ciliophora</taxon>
        <taxon>Intramacronucleata</taxon>
        <taxon>Spirotrichea</taxon>
        <taxon>Hypotrichia</taxon>
        <taxon>Euplotida</taxon>
        <taxon>Euplotidae</taxon>
        <taxon>Moneuplotes</taxon>
    </lineage>
</organism>
<sequence length="396" mass="45440">MKQPFPSFDKENVNFLNQPCKEFPMEGISKAQLSTQGECQSAQHRTFLSNQSRRNDPEVAQAILKDLRYDLKVQETISRLANKSGTGSYSNSFKFNKILKEFNSREDYINCILEVPFNESQSEVKKQSYKYSASYLNPRHIRKESSPKKPKKSRQTSLAKAHKRSMDSSIDNKPQKLRNRRNKSMCNQDLTSVKIEPIRKPLNYNRKPHSLLQERIRAASGEKTQAPNPISAVYINLSSSTKPHQNLDLQKAPNISIRGEQASNFRKRQDSKKYIPLSTVYLTNQLFAGENTSTYYTKTGNTSEKPSLKRTKFNRKSLVNSSHDNIAMTQTAGFKKSFKTKQLQRDIMKKKSRIHTSKSGPEHLIQNASEVRRTRPISRAKYCSQKPSISFDICNS</sequence>
<accession>A0AAD1UQX5</accession>
<feature type="region of interest" description="Disordered" evidence="1">
    <location>
        <begin position="349"/>
        <end position="371"/>
    </location>
</feature>
<comment type="caution">
    <text evidence="2">The sequence shown here is derived from an EMBL/GenBank/DDBJ whole genome shotgun (WGS) entry which is preliminary data.</text>
</comment>